<organism evidence="1 2">
    <name type="scientific">Actinomadura logoneensis</name>
    <dbReference type="NCBI Taxonomy" id="2293572"/>
    <lineage>
        <taxon>Bacteria</taxon>
        <taxon>Bacillati</taxon>
        <taxon>Actinomycetota</taxon>
        <taxon>Actinomycetes</taxon>
        <taxon>Streptosporangiales</taxon>
        <taxon>Thermomonosporaceae</taxon>
        <taxon>Actinomadura</taxon>
    </lineage>
</organism>
<comment type="caution">
    <text evidence="1">The sequence shown here is derived from an EMBL/GenBank/DDBJ whole genome shotgun (WGS) entry which is preliminary data.</text>
</comment>
<proteinExistence type="predicted"/>
<sequence>MCDVLGLGGGWVRVARVVLLVASIVHLLGCAHGPGASPVDALPVPAPSAAAVVQDGLTVEGVAQAAHDQAHCADDGVGTVRQQPAFGAPCAVVAVVGPDLAAVGGGRRGHGTVGPGVSPARERAVLGVWRI</sequence>
<dbReference type="AlphaFoldDB" id="A0A372JTJ7"/>
<accession>A0A372JTJ7</accession>
<reference evidence="1 2" key="1">
    <citation type="submission" date="2018-08" db="EMBL/GenBank/DDBJ databases">
        <title>Actinomadura jelena sp. nov., a novel Actinomycete isolated from soil in Chad.</title>
        <authorList>
            <person name="Shi L."/>
        </authorList>
    </citation>
    <scope>NUCLEOTIDE SEQUENCE [LARGE SCALE GENOMIC DNA]</scope>
    <source>
        <strain evidence="1 2">NEAU-G17</strain>
    </source>
</reference>
<evidence type="ECO:0000313" key="1">
    <source>
        <dbReference type="EMBL" id="RFU43269.1"/>
    </source>
</evidence>
<keyword evidence="2" id="KW-1185">Reference proteome</keyword>
<dbReference type="EMBL" id="QURH01000037">
    <property type="protein sequence ID" value="RFU43269.1"/>
    <property type="molecule type" value="Genomic_DNA"/>
</dbReference>
<gene>
    <name evidence="1" type="ORF">DZF91_02145</name>
</gene>
<name>A0A372JTJ7_9ACTN</name>
<protein>
    <submittedName>
        <fullName evidence="1">Uncharacterized protein</fullName>
    </submittedName>
</protein>
<evidence type="ECO:0000313" key="2">
    <source>
        <dbReference type="Proteomes" id="UP000261811"/>
    </source>
</evidence>
<dbReference type="Proteomes" id="UP000261811">
    <property type="component" value="Unassembled WGS sequence"/>
</dbReference>